<keyword evidence="12 21" id="KW-0949">S-adenosyl-L-methionine</keyword>
<feature type="domain" description="B12-binding N-terminal" evidence="29">
    <location>
        <begin position="658"/>
        <end position="752"/>
    </location>
</feature>
<evidence type="ECO:0000256" key="24">
    <source>
        <dbReference type="PROSITE-ProRule" id="PRU00333"/>
    </source>
</evidence>
<dbReference type="GO" id="GO:0050667">
    <property type="term" value="P:homocysteine metabolic process"/>
    <property type="evidence" value="ECO:0007669"/>
    <property type="project" value="TreeGrafter"/>
</dbReference>
<feature type="binding site" evidence="23">
    <location>
        <position position="820"/>
    </location>
    <ligand>
        <name>methylcob(III)alamin</name>
        <dbReference type="ChEBI" id="CHEBI:28115"/>
    </ligand>
</feature>
<name>A0A921EAM0_9BACT</name>
<dbReference type="Pfam" id="PF02574">
    <property type="entry name" value="S-methyl_trans"/>
    <property type="match status" value="1"/>
</dbReference>
<dbReference type="InterPro" id="IPR050554">
    <property type="entry name" value="Met_Synthase/Corrinoid"/>
</dbReference>
<keyword evidence="10 21" id="KW-0846">Cobalamin</keyword>
<evidence type="ECO:0000259" key="27">
    <source>
        <dbReference type="PROSITE" id="PS50974"/>
    </source>
</evidence>
<accession>A0A921EAM0</accession>
<feature type="binding site" description="axial binding residue" evidence="22">
    <location>
        <position position="771"/>
    </location>
    <ligand>
        <name>methylcob(III)alamin</name>
        <dbReference type="ChEBI" id="CHEBI:28115"/>
    </ligand>
    <ligandPart>
        <name>Co</name>
        <dbReference type="ChEBI" id="CHEBI:27638"/>
    </ligandPart>
</feature>
<dbReference type="Pfam" id="PF02310">
    <property type="entry name" value="B12-binding"/>
    <property type="match status" value="1"/>
</dbReference>
<keyword evidence="8 21" id="KW-0489">Methyltransferase</keyword>
<evidence type="ECO:0000256" key="12">
    <source>
        <dbReference type="ARBA" id="ARBA00022691"/>
    </source>
</evidence>
<dbReference type="PANTHER" id="PTHR45833">
    <property type="entry name" value="METHIONINE SYNTHASE"/>
    <property type="match status" value="1"/>
</dbReference>
<dbReference type="GO" id="GO:0005829">
    <property type="term" value="C:cytosol"/>
    <property type="evidence" value="ECO:0007669"/>
    <property type="project" value="TreeGrafter"/>
</dbReference>
<evidence type="ECO:0000259" key="28">
    <source>
        <dbReference type="PROSITE" id="PS51332"/>
    </source>
</evidence>
<dbReference type="PROSITE" id="PS51332">
    <property type="entry name" value="B12_BINDING"/>
    <property type="match status" value="1"/>
</dbReference>
<dbReference type="SUPFAM" id="SSF52242">
    <property type="entry name" value="Cobalamin (vitamin B12)-binding domain"/>
    <property type="match status" value="1"/>
</dbReference>
<comment type="domain">
    <text evidence="21">Modular enzyme with four functionally distinct domains. The isolated Hcy-binding domain catalyzes methyl transfer from free methylcobalamin to homocysteine. The Hcy-binding domain in association with the pterin-binding domain catalyzes the methylation of cob(I)alamin by methyltetrahydrofolate and the methylation of homocysteine. The B12-binding domain binds the cofactor. The AdoMet activation domain binds S-adenosyl-L-methionine. Under aerobic conditions cob(I)alamin can be converted to inactive cob(II)alamin. Reductive methylation by S-adenosyl-L-methionine and flavodoxin regenerates methylcobalamin.</text>
</comment>
<evidence type="ECO:0000256" key="14">
    <source>
        <dbReference type="ARBA" id="ARBA00022737"/>
    </source>
</evidence>
<feature type="binding site" evidence="23">
    <location>
        <begin position="1193"/>
        <end position="1194"/>
    </location>
    <ligand>
        <name>S-adenosyl-L-methionine</name>
        <dbReference type="ChEBI" id="CHEBI:59789"/>
    </ligand>
</feature>
<comment type="caution">
    <text evidence="30">The sequence shown here is derived from an EMBL/GenBank/DDBJ whole genome shotgun (WGS) entry which is preliminary data.</text>
</comment>
<dbReference type="Gene3D" id="3.10.196.10">
    <property type="entry name" value="Vitamin B12-dependent methionine synthase, activation domain"/>
    <property type="match status" value="2"/>
</dbReference>
<evidence type="ECO:0000256" key="20">
    <source>
        <dbReference type="NCBIfam" id="TIGR02082"/>
    </source>
</evidence>
<dbReference type="PROSITE" id="PS51337">
    <property type="entry name" value="B12_BINDING_NTER"/>
    <property type="match status" value="1"/>
</dbReference>
<evidence type="ECO:0000256" key="13">
    <source>
        <dbReference type="ARBA" id="ARBA00022723"/>
    </source>
</evidence>
<comment type="cofactor">
    <cofactor evidence="3 21 22">
        <name>methylcob(III)alamin</name>
        <dbReference type="ChEBI" id="CHEBI:28115"/>
    </cofactor>
</comment>
<evidence type="ECO:0000256" key="17">
    <source>
        <dbReference type="ARBA" id="ARBA00023285"/>
    </source>
</evidence>
<dbReference type="FunFam" id="3.20.20.20:FF:000002">
    <property type="entry name" value="Methionine synthase"/>
    <property type="match status" value="1"/>
</dbReference>
<keyword evidence="11 21" id="KW-0808">Transferase</keyword>
<dbReference type="Pfam" id="PF02607">
    <property type="entry name" value="B12-binding_2"/>
    <property type="match status" value="1"/>
</dbReference>
<comment type="pathway">
    <text evidence="4 21">Amino-acid biosynthesis; L-methionine biosynthesis via de novo pathway; L-methionine from L-homocysteine (MetH route): step 1/1.</text>
</comment>
<dbReference type="Proteomes" id="UP000711407">
    <property type="component" value="Unassembled WGS sequence"/>
</dbReference>
<dbReference type="InterPro" id="IPR003726">
    <property type="entry name" value="HCY_dom"/>
</dbReference>
<evidence type="ECO:0000256" key="3">
    <source>
        <dbReference type="ARBA" id="ARBA00001956"/>
    </source>
</evidence>
<dbReference type="GO" id="GO:0008270">
    <property type="term" value="F:zinc ion binding"/>
    <property type="evidence" value="ECO:0007669"/>
    <property type="project" value="UniProtKB-UniRule"/>
</dbReference>
<dbReference type="Gene3D" id="3.20.20.20">
    <property type="entry name" value="Dihydropteroate synthase-like"/>
    <property type="match status" value="1"/>
</dbReference>
<dbReference type="InterPro" id="IPR036589">
    <property type="entry name" value="HCY_dom_sf"/>
</dbReference>
<dbReference type="InterPro" id="IPR006158">
    <property type="entry name" value="Cobalamin-bd"/>
</dbReference>
<feature type="binding site" evidence="23">
    <location>
        <begin position="768"/>
        <end position="772"/>
    </location>
    <ligand>
        <name>methylcob(III)alamin</name>
        <dbReference type="ChEBI" id="CHEBI:28115"/>
    </ligand>
</feature>
<evidence type="ECO:0000256" key="10">
    <source>
        <dbReference type="ARBA" id="ARBA00022628"/>
    </source>
</evidence>
<feature type="binding site" evidence="23">
    <location>
        <position position="1139"/>
    </location>
    <ligand>
        <name>S-adenosyl-L-methionine</name>
        <dbReference type="ChEBI" id="CHEBI:59789"/>
    </ligand>
</feature>
<dbReference type="FunFam" id="3.20.20.330:FF:000001">
    <property type="entry name" value="Methionine synthase"/>
    <property type="match status" value="1"/>
</dbReference>
<dbReference type="NCBIfam" id="TIGR02082">
    <property type="entry name" value="metH"/>
    <property type="match status" value="1"/>
</dbReference>
<dbReference type="InterPro" id="IPR036724">
    <property type="entry name" value="Cobalamin-bd_sf"/>
</dbReference>
<dbReference type="PANTHER" id="PTHR45833:SF1">
    <property type="entry name" value="METHIONINE SYNTHASE"/>
    <property type="match status" value="1"/>
</dbReference>
<comment type="cofactor">
    <cofactor evidence="2 21 24">
        <name>Zn(2+)</name>
        <dbReference type="ChEBI" id="CHEBI:29105"/>
    </cofactor>
</comment>
<dbReference type="SUPFAM" id="SSF82282">
    <property type="entry name" value="Homocysteine S-methyltransferase"/>
    <property type="match status" value="1"/>
</dbReference>
<evidence type="ECO:0000256" key="4">
    <source>
        <dbReference type="ARBA" id="ARBA00005178"/>
    </source>
</evidence>
<dbReference type="AlphaFoldDB" id="A0A921EAM0"/>
<evidence type="ECO:0000256" key="1">
    <source>
        <dbReference type="ARBA" id="ARBA00001700"/>
    </source>
</evidence>
<evidence type="ECO:0000256" key="9">
    <source>
        <dbReference type="ARBA" id="ARBA00022605"/>
    </source>
</evidence>
<keyword evidence="13 21" id="KW-0479">Metal-binding</keyword>
<dbReference type="Pfam" id="PF00809">
    <property type="entry name" value="Pterin_bind"/>
    <property type="match status" value="1"/>
</dbReference>
<dbReference type="InterPro" id="IPR037010">
    <property type="entry name" value="VitB12-dep_Met_synth_activ_sf"/>
</dbReference>
<dbReference type="InterPro" id="IPR011822">
    <property type="entry name" value="MetH"/>
</dbReference>
<dbReference type="InterPro" id="IPR004223">
    <property type="entry name" value="VitB12-dep_Met_synth_activ_dom"/>
</dbReference>
<evidence type="ECO:0000256" key="2">
    <source>
        <dbReference type="ARBA" id="ARBA00001947"/>
    </source>
</evidence>
<evidence type="ECO:0000256" key="5">
    <source>
        <dbReference type="ARBA" id="ARBA00010398"/>
    </source>
</evidence>
<dbReference type="GO" id="GO:0031419">
    <property type="term" value="F:cobalamin binding"/>
    <property type="evidence" value="ECO:0007669"/>
    <property type="project" value="UniProtKB-UniRule"/>
</dbReference>
<feature type="domain" description="Hcy-binding" evidence="25">
    <location>
        <begin position="19"/>
        <end position="335"/>
    </location>
</feature>
<comment type="catalytic activity">
    <reaction evidence="1 21">
        <text>(6S)-5-methyl-5,6,7,8-tetrahydrofolate + L-homocysteine = (6S)-5,6,7,8-tetrahydrofolate + L-methionine</text>
        <dbReference type="Rhea" id="RHEA:11172"/>
        <dbReference type="ChEBI" id="CHEBI:18608"/>
        <dbReference type="ChEBI" id="CHEBI:57453"/>
        <dbReference type="ChEBI" id="CHEBI:57844"/>
        <dbReference type="ChEBI" id="CHEBI:58199"/>
        <dbReference type="EC" id="2.1.1.13"/>
    </reaction>
</comment>
<dbReference type="InterPro" id="IPR000489">
    <property type="entry name" value="Pterin-binding_dom"/>
</dbReference>
<dbReference type="SUPFAM" id="SSF47644">
    <property type="entry name" value="Methionine synthase domain"/>
    <property type="match status" value="1"/>
</dbReference>
<evidence type="ECO:0000256" key="7">
    <source>
        <dbReference type="ARBA" id="ARBA00013998"/>
    </source>
</evidence>
<dbReference type="SUPFAM" id="SSF51717">
    <property type="entry name" value="Dihydropteroate synthetase-like"/>
    <property type="match status" value="1"/>
</dbReference>
<evidence type="ECO:0000256" key="16">
    <source>
        <dbReference type="ARBA" id="ARBA00023167"/>
    </source>
</evidence>
<proteinExistence type="inferred from homology"/>
<sequence length="1226" mass="132455">MTVTDNLQDIRQMSYDGNPAKLAEAVRERVLVLDGAMGTMIQSYHLSEADFRGTVFADHPCNLAGCNDVLSLTAPHILRDIHKAYLEAGADIICANTFSSNALSLAEYALGHKTEEINRTAVILAREAVDEFCKNNPGTTRWVAASIGPTNKSLSMASSLGGQDTLTWDTLTEAYRQQMSALIESGVDALLMETCFDTLNAKSAIYAAIQAMKAAGRRVPIMISATLTENGRTLAGQTLMAFVASVAHACPLSVGLNCGFGADQLIPYIKQLDSIPCAVSLYPNAGLPNESGGYDETPETMAAAIKPLLDARLLNIVGGCCGTTPDHIRALAALASQASTREIPQADGHMLLAGLQLTDIPPTGHDFVKIGERCNVAGSRKFLRLIKENQIDEAIDIARAQVNAGAAVIDVNVDDAMLDAPREMARFLEALASDSVTSTVPVMIDSSNWEAITEGMKHLRGRGIVNSISLKEGEETFLHRAREIRDMGCAVVVMAMDEHGQADTYDRKMEVVRRQYSLLVNDAGIRPCDIIFDPNVLAVATGIEAHNDFGRAFIEASKAIKAEMPGVHVSGGISNLSFSFRGNNIVREAMHTRFISLAEGLDMGIVNPSAMKKAEDFDPRLIEIVDHVLLNDSPEAVDRLVDLAGEILASAVPTKPAPKADSSTKTASEKIADMIVRGRHDGIETLLQSEIASGKSAMEIVDGSLMAGMNEVGRLFAGGRIFLPQVVKSAGAMKEAVKWLTPYIEQASATEADSGSDAPRVVLATVKGDVHDIGKNIVAIILRCNGFKVDDLGVMVPAETILAHARDFKADMIGLSGLITPSLHEMQTFAELMEKEGLRIPLFVGGAATSAIHTAVRIAPGYSGQVFHTVDAAQLPGVARQWLNPATRQEAIRTLQRTQEQLRRAHAAPSSPLLAYAQANALRQTPPTDGSLQSPLPTGTETLHFPIPDVRRYINWRAFLIAWGLDASLAAISEIDGCDHCRAQWLAALPQEKREKGAEAMQLIKEANRLLDNLAKHFPQGITVRTVTMPAASRDNDIVVNSPDGEVVFPTLRQQNDAGGQPRLALADFVAQSSAEAAYPDRLTFFACTVGQEMQHRIETRRASGDEFAAMLHQSIADRLAEAATEMLHQRISGGRGIRPAIGYQSMPDQSLVFEADKILDYNSIGITYTENGALYPPATTTGLFIISDNAHYFIVGDISPEQFADYTLRRGLTEERMRHFITPKV</sequence>
<feature type="domain" description="B12-binding" evidence="28">
    <location>
        <begin position="758"/>
        <end position="893"/>
    </location>
</feature>
<feature type="binding site" evidence="23">
    <location>
        <position position="816"/>
    </location>
    <ligand>
        <name>methylcob(III)alamin</name>
        <dbReference type="ChEBI" id="CHEBI:28115"/>
    </ligand>
</feature>
<dbReference type="InterPro" id="IPR011005">
    <property type="entry name" value="Dihydropteroate_synth-like_sf"/>
</dbReference>
<dbReference type="PROSITE" id="PS50970">
    <property type="entry name" value="HCY"/>
    <property type="match status" value="1"/>
</dbReference>
<evidence type="ECO:0000256" key="11">
    <source>
        <dbReference type="ARBA" id="ARBA00022679"/>
    </source>
</evidence>
<reference evidence="30" key="2">
    <citation type="submission" date="2021-09" db="EMBL/GenBank/DDBJ databases">
        <authorList>
            <person name="Gilroy R."/>
        </authorList>
    </citation>
    <scope>NUCLEOTIDE SEQUENCE</scope>
    <source>
        <strain evidence="30">4100</strain>
    </source>
</reference>
<feature type="domain" description="Pterin-binding" evidence="26">
    <location>
        <begin position="367"/>
        <end position="626"/>
    </location>
</feature>
<feature type="binding site" evidence="22 24">
    <location>
        <position position="258"/>
    </location>
    <ligand>
        <name>Zn(2+)</name>
        <dbReference type="ChEBI" id="CHEBI:29105"/>
    </ligand>
</feature>
<dbReference type="Gene3D" id="3.20.20.330">
    <property type="entry name" value="Homocysteine-binding-like domain"/>
    <property type="match status" value="1"/>
</dbReference>
<feature type="domain" description="AdoMet activation" evidence="27">
    <location>
        <begin position="900"/>
        <end position="1226"/>
    </location>
</feature>
<dbReference type="InterPro" id="IPR036594">
    <property type="entry name" value="Meth_synthase_dom"/>
</dbReference>
<dbReference type="GO" id="GO:0008705">
    <property type="term" value="F:methionine synthase activity"/>
    <property type="evidence" value="ECO:0007669"/>
    <property type="project" value="UniProtKB-UniRule"/>
</dbReference>
<dbReference type="Gene3D" id="3.40.50.280">
    <property type="entry name" value="Cobalamin-binding domain"/>
    <property type="match status" value="1"/>
</dbReference>
<reference evidence="30" key="1">
    <citation type="journal article" date="2021" name="PeerJ">
        <title>Extensive microbial diversity within the chicken gut microbiome revealed by metagenomics and culture.</title>
        <authorList>
            <person name="Gilroy R."/>
            <person name="Ravi A."/>
            <person name="Getino M."/>
            <person name="Pursley I."/>
            <person name="Horton D.L."/>
            <person name="Alikhan N.F."/>
            <person name="Baker D."/>
            <person name="Gharbi K."/>
            <person name="Hall N."/>
            <person name="Watson M."/>
            <person name="Adriaenssens E.M."/>
            <person name="Foster-Nyarko E."/>
            <person name="Jarju S."/>
            <person name="Secka A."/>
            <person name="Antonio M."/>
            <person name="Oren A."/>
            <person name="Chaudhuri R.R."/>
            <person name="La Ragione R."/>
            <person name="Hildebrand F."/>
            <person name="Pallen M.J."/>
        </authorList>
    </citation>
    <scope>NUCLEOTIDE SEQUENCE</scope>
    <source>
        <strain evidence="30">4100</strain>
    </source>
</reference>
<keyword evidence="16 21" id="KW-0486">Methionine biosynthesis</keyword>
<dbReference type="Gene3D" id="1.10.1240.10">
    <property type="entry name" value="Methionine synthase domain"/>
    <property type="match status" value="1"/>
</dbReference>
<evidence type="ECO:0000256" key="23">
    <source>
        <dbReference type="PIRSR" id="PIRSR000381-2"/>
    </source>
</evidence>
<evidence type="ECO:0000256" key="18">
    <source>
        <dbReference type="ARBA" id="ARBA00025552"/>
    </source>
</evidence>
<dbReference type="GO" id="GO:0032259">
    <property type="term" value="P:methylation"/>
    <property type="evidence" value="ECO:0007669"/>
    <property type="project" value="UniProtKB-KW"/>
</dbReference>
<dbReference type="SMART" id="SM01018">
    <property type="entry name" value="B12-binding_2"/>
    <property type="match status" value="1"/>
</dbReference>
<feature type="binding site" evidence="22 24">
    <location>
        <position position="320"/>
    </location>
    <ligand>
        <name>Zn(2+)</name>
        <dbReference type="ChEBI" id="CHEBI:29105"/>
    </ligand>
</feature>
<evidence type="ECO:0000256" key="8">
    <source>
        <dbReference type="ARBA" id="ARBA00022603"/>
    </source>
</evidence>
<evidence type="ECO:0000256" key="22">
    <source>
        <dbReference type="PIRSR" id="PIRSR000381-1"/>
    </source>
</evidence>
<dbReference type="PIRSF" id="PIRSF000381">
    <property type="entry name" value="MetH"/>
    <property type="match status" value="1"/>
</dbReference>
<evidence type="ECO:0000259" key="25">
    <source>
        <dbReference type="PROSITE" id="PS50970"/>
    </source>
</evidence>
<dbReference type="EMBL" id="DYXT01000029">
    <property type="protein sequence ID" value="HJE39277.1"/>
    <property type="molecule type" value="Genomic_DNA"/>
</dbReference>
<dbReference type="Pfam" id="PF02965">
    <property type="entry name" value="Met_synt_B12"/>
    <property type="match status" value="1"/>
</dbReference>
<keyword evidence="15 21" id="KW-0862">Zinc</keyword>
<evidence type="ECO:0000313" key="30">
    <source>
        <dbReference type="EMBL" id="HJE39277.1"/>
    </source>
</evidence>
<comment type="similarity">
    <text evidence="5">Belongs to the vitamin-B12 dependent methionine synthase family.</text>
</comment>
<gene>
    <name evidence="30" type="primary">metH</name>
    <name evidence="30" type="ORF">K8V47_05935</name>
</gene>
<dbReference type="Gene3D" id="1.10.288.10">
    <property type="entry name" value="Cobalamin-dependent Methionine Synthase, domain 2"/>
    <property type="match status" value="1"/>
</dbReference>
<dbReference type="InterPro" id="IPR003759">
    <property type="entry name" value="Cbl-bd_cap"/>
</dbReference>
<dbReference type="EC" id="2.1.1.13" evidence="6 20"/>
<organism evidence="30 31">
    <name type="scientific">Candidatus Amulumruptor caecigallinarius</name>
    <dbReference type="NCBI Taxonomy" id="2109911"/>
    <lineage>
        <taxon>Bacteria</taxon>
        <taxon>Pseudomonadati</taxon>
        <taxon>Bacteroidota</taxon>
        <taxon>Bacteroidia</taxon>
        <taxon>Bacteroidales</taxon>
        <taxon>Muribaculaceae</taxon>
        <taxon>Candidatus Amulumruptor</taxon>
    </lineage>
</organism>
<evidence type="ECO:0000256" key="15">
    <source>
        <dbReference type="ARBA" id="ARBA00022833"/>
    </source>
</evidence>
<feature type="binding site" evidence="22 24">
    <location>
        <position position="321"/>
    </location>
    <ligand>
        <name>Zn(2+)</name>
        <dbReference type="ChEBI" id="CHEBI:29105"/>
    </ligand>
</feature>
<keyword evidence="17 21" id="KW-0170">Cobalt</keyword>
<evidence type="ECO:0000256" key="19">
    <source>
        <dbReference type="ARBA" id="ARBA00031040"/>
    </source>
</evidence>
<dbReference type="PROSITE" id="PS50972">
    <property type="entry name" value="PTERIN_BINDING"/>
    <property type="match status" value="1"/>
</dbReference>
<keyword evidence="14" id="KW-0677">Repeat</keyword>
<evidence type="ECO:0000313" key="31">
    <source>
        <dbReference type="Proteomes" id="UP000711407"/>
    </source>
</evidence>
<feature type="binding site" evidence="23">
    <location>
        <position position="872"/>
    </location>
    <ligand>
        <name>methylcob(III)alamin</name>
        <dbReference type="ChEBI" id="CHEBI:28115"/>
    </ligand>
</feature>
<keyword evidence="9 21" id="KW-0028">Amino-acid biosynthesis</keyword>
<protein>
    <recommendedName>
        <fullName evidence="7 20">Methionine synthase</fullName>
        <ecNumber evidence="6 20">2.1.1.13</ecNumber>
    </recommendedName>
    <alternativeName>
        <fullName evidence="19 21">5-methyltetrahydrofolate--homocysteine methyltransferase</fullName>
    </alternativeName>
</protein>
<evidence type="ECO:0000259" key="29">
    <source>
        <dbReference type="PROSITE" id="PS51337"/>
    </source>
</evidence>
<evidence type="ECO:0000256" key="21">
    <source>
        <dbReference type="PIRNR" id="PIRNR000381"/>
    </source>
</evidence>
<dbReference type="SUPFAM" id="SSF56507">
    <property type="entry name" value="Methionine synthase activation domain-like"/>
    <property type="match status" value="1"/>
</dbReference>
<comment type="function">
    <text evidence="18 21">Catalyzes the transfer of a methyl group from methyl-cobalamin to homocysteine, yielding enzyme-bound cob(I)alamin and methionine. Subsequently, remethylates the cofactor using methyltetrahydrofolate.</text>
</comment>
<dbReference type="PROSITE" id="PS50974">
    <property type="entry name" value="ADOMET_ACTIVATION"/>
    <property type="match status" value="1"/>
</dbReference>
<dbReference type="GO" id="GO:0046653">
    <property type="term" value="P:tetrahydrofolate metabolic process"/>
    <property type="evidence" value="ECO:0007669"/>
    <property type="project" value="TreeGrafter"/>
</dbReference>
<evidence type="ECO:0000259" key="26">
    <source>
        <dbReference type="PROSITE" id="PS50972"/>
    </source>
</evidence>
<evidence type="ECO:0000256" key="6">
    <source>
        <dbReference type="ARBA" id="ARBA00012032"/>
    </source>
</evidence>